<dbReference type="SUPFAM" id="SSF88713">
    <property type="entry name" value="Glycoside hydrolase/deacetylase"/>
    <property type="match status" value="1"/>
</dbReference>
<dbReference type="AlphaFoldDB" id="A0A974GVP4"/>
<dbReference type="Gene3D" id="3.10.350.10">
    <property type="entry name" value="LysM domain"/>
    <property type="match status" value="3"/>
</dbReference>
<feature type="domain" description="NodB homology" evidence="1">
    <location>
        <begin position="183"/>
        <end position="360"/>
    </location>
</feature>
<dbReference type="EMBL" id="JACBNQ010000003">
    <property type="protein sequence ID" value="NYB73583.1"/>
    <property type="molecule type" value="Genomic_DNA"/>
</dbReference>
<dbReference type="InterPro" id="IPR002509">
    <property type="entry name" value="NODB_dom"/>
</dbReference>
<feature type="domain" description="LysM" evidence="2">
    <location>
        <begin position="62"/>
        <end position="106"/>
    </location>
</feature>
<keyword evidence="4" id="KW-1185">Reference proteome</keyword>
<comment type="caution">
    <text evidence="3">The sequence shown here is derived from an EMBL/GenBank/DDBJ whole genome shotgun (WGS) entry which is preliminary data.</text>
</comment>
<gene>
    <name evidence="3" type="ORF">HZF24_05455</name>
</gene>
<protein>
    <submittedName>
        <fullName evidence="3">LysM peptidoglycan-binding domain-containing protein</fullName>
    </submittedName>
</protein>
<dbReference type="InterPro" id="IPR011330">
    <property type="entry name" value="Glyco_hydro/deAcase_b/a-brl"/>
</dbReference>
<dbReference type="Gene3D" id="3.20.20.370">
    <property type="entry name" value="Glycoside hydrolase/deacetylase"/>
    <property type="match status" value="1"/>
</dbReference>
<evidence type="ECO:0000313" key="4">
    <source>
        <dbReference type="Proteomes" id="UP000611629"/>
    </source>
</evidence>
<dbReference type="PROSITE" id="PS51677">
    <property type="entry name" value="NODB"/>
    <property type="match status" value="1"/>
</dbReference>
<dbReference type="PROSITE" id="PS51782">
    <property type="entry name" value="LYSM"/>
    <property type="match status" value="3"/>
</dbReference>
<dbReference type="InterPro" id="IPR018392">
    <property type="entry name" value="LysM"/>
</dbReference>
<dbReference type="InterPro" id="IPR050248">
    <property type="entry name" value="Polysacc_deacetylase_ArnD"/>
</dbReference>
<dbReference type="Pfam" id="PF01476">
    <property type="entry name" value="LysM"/>
    <property type="match status" value="3"/>
</dbReference>
<dbReference type="PANTHER" id="PTHR10587:SF80">
    <property type="entry name" value="CHITOOLIGOSACCHARIDE DEACETYLASE"/>
    <property type="match status" value="1"/>
</dbReference>
<evidence type="ECO:0000259" key="2">
    <source>
        <dbReference type="PROSITE" id="PS51782"/>
    </source>
</evidence>
<dbReference type="SUPFAM" id="SSF54106">
    <property type="entry name" value="LysM domain"/>
    <property type="match status" value="3"/>
</dbReference>
<dbReference type="InterPro" id="IPR036779">
    <property type="entry name" value="LysM_dom_sf"/>
</dbReference>
<name>A0A974GVP4_SEDHY</name>
<accession>A0A974GVP4</accession>
<reference evidence="3" key="1">
    <citation type="submission" date="2020-07" db="EMBL/GenBank/DDBJ databases">
        <title>Genomic analysis of a strain of Sedimentibacter Hydroxybenzoicus DSM7310.</title>
        <authorList>
            <person name="Ma S."/>
        </authorList>
    </citation>
    <scope>NUCLEOTIDE SEQUENCE</scope>
    <source>
        <strain evidence="3">DSM 7310</strain>
    </source>
</reference>
<dbReference type="GO" id="GO:0016810">
    <property type="term" value="F:hydrolase activity, acting on carbon-nitrogen (but not peptide) bonds"/>
    <property type="evidence" value="ECO:0007669"/>
    <property type="project" value="InterPro"/>
</dbReference>
<dbReference type="CDD" id="cd00118">
    <property type="entry name" value="LysM"/>
    <property type="match status" value="3"/>
</dbReference>
<dbReference type="Proteomes" id="UP000611629">
    <property type="component" value="Unassembled WGS sequence"/>
</dbReference>
<dbReference type="SMART" id="SM00257">
    <property type="entry name" value="LysM"/>
    <property type="match status" value="3"/>
</dbReference>
<dbReference type="PANTHER" id="PTHR10587">
    <property type="entry name" value="GLYCOSYL TRANSFERASE-RELATED"/>
    <property type="match status" value="1"/>
</dbReference>
<evidence type="ECO:0000259" key="1">
    <source>
        <dbReference type="PROSITE" id="PS51677"/>
    </source>
</evidence>
<proteinExistence type="predicted"/>
<dbReference type="GO" id="GO:0016020">
    <property type="term" value="C:membrane"/>
    <property type="evidence" value="ECO:0007669"/>
    <property type="project" value="TreeGrafter"/>
</dbReference>
<feature type="domain" description="LysM" evidence="2">
    <location>
        <begin position="122"/>
        <end position="166"/>
    </location>
</feature>
<feature type="domain" description="LysM" evidence="2">
    <location>
        <begin position="4"/>
        <end position="48"/>
    </location>
</feature>
<dbReference type="Pfam" id="PF01522">
    <property type="entry name" value="Polysacc_deac_1"/>
    <property type="match status" value="1"/>
</dbReference>
<dbReference type="RefSeq" id="WP_179237270.1">
    <property type="nucleotide sequence ID" value="NZ_JACBNQ010000003.1"/>
</dbReference>
<evidence type="ECO:0000313" key="3">
    <source>
        <dbReference type="EMBL" id="NYB73583.1"/>
    </source>
</evidence>
<dbReference type="GO" id="GO:0005975">
    <property type="term" value="P:carbohydrate metabolic process"/>
    <property type="evidence" value="ECO:0007669"/>
    <property type="project" value="InterPro"/>
</dbReference>
<sequence>MIQIVYTVQPGDTLYNIARLYGSTIQEIVNTNNIADPNLIYPGSVILIPVKEEDLETPPGSIIYTVQPGDTLYIISLLFKVSIQDILSLNNITNPSLIHPGMKIILPRDAINPFVPVEPGIVHYTVLPGDTIYKIASRFGTTAQSILNVNPELEPRQLKPGMTITIALPENAVAIYIGNPSKKMVALTFDATYGDNQTYELLEILRNNDIKATFFLSGIWLINYPDLARAIAAEGHEIANHSYTHPHMPLIPLPEVRNQIVRTDALINNVTGSGSYLFRPPYGEYNQAILNELAALGYVTIMWTIDTLDWKNPGPDTIINRVVENIEPGAIILMHQSAPDTLAALQTMITNLREQGYDFGTVTQVIDPL</sequence>
<organism evidence="3 4">
    <name type="scientific">Sedimentibacter hydroxybenzoicus DSM 7310</name>
    <dbReference type="NCBI Taxonomy" id="1123245"/>
    <lineage>
        <taxon>Bacteria</taxon>
        <taxon>Bacillati</taxon>
        <taxon>Bacillota</taxon>
        <taxon>Tissierellia</taxon>
        <taxon>Sedimentibacter</taxon>
    </lineage>
</organism>